<accession>A0A840CCF3</accession>
<proteinExistence type="predicted"/>
<sequence length="156" mass="17372">MKDTIGALAKRIEHSQQVGSELEAVFDEFLSSSSGQGYSWDSRYVPVQFGSTFGRIVSKDLPTQEDRCTFDLQISSHGEITSDIGSWAVEEGTWVEQSTEHLAVEFETHEEPSDIAAKLIAKIISLNSQELSIDLRNHIEAKMADELYLTPNPEPV</sequence>
<dbReference type="EMBL" id="JACIEQ010000003">
    <property type="protein sequence ID" value="MBB4022523.1"/>
    <property type="molecule type" value="Genomic_DNA"/>
</dbReference>
<keyword evidence="2" id="KW-1185">Reference proteome</keyword>
<gene>
    <name evidence="1" type="ORF">GGR17_002342</name>
</gene>
<evidence type="ECO:0000313" key="2">
    <source>
        <dbReference type="Proteomes" id="UP000585681"/>
    </source>
</evidence>
<name>A0A840CCF3_9RHOB</name>
<dbReference type="Proteomes" id="UP000585681">
    <property type="component" value="Unassembled WGS sequence"/>
</dbReference>
<comment type="caution">
    <text evidence="1">The sequence shown here is derived from an EMBL/GenBank/DDBJ whole genome shotgun (WGS) entry which is preliminary data.</text>
</comment>
<evidence type="ECO:0000313" key="1">
    <source>
        <dbReference type="EMBL" id="MBB4022523.1"/>
    </source>
</evidence>
<dbReference type="AlphaFoldDB" id="A0A840CCF3"/>
<reference evidence="1" key="1">
    <citation type="submission" date="2020-08" db="EMBL/GenBank/DDBJ databases">
        <title>Genomic Encyclopedia of Type Strains, Phase IV (KMG-IV): sequencing the most valuable type-strain genomes for metagenomic binning, comparative biology and taxonomic classification.</title>
        <authorList>
            <person name="Goeker M."/>
        </authorList>
    </citation>
    <scope>NUCLEOTIDE SEQUENCE [LARGE SCALE GENOMIC DNA]</scope>
    <source>
        <strain evidence="1">DSM 105040</strain>
    </source>
</reference>
<organism evidence="1 2">
    <name type="scientific">Actibacterium naphthalenivorans</name>
    <dbReference type="NCBI Taxonomy" id="1614693"/>
    <lineage>
        <taxon>Bacteria</taxon>
        <taxon>Pseudomonadati</taxon>
        <taxon>Pseudomonadota</taxon>
        <taxon>Alphaproteobacteria</taxon>
        <taxon>Rhodobacterales</taxon>
        <taxon>Roseobacteraceae</taxon>
        <taxon>Actibacterium</taxon>
    </lineage>
</organism>
<protein>
    <submittedName>
        <fullName evidence="1">Uncharacterized protein</fullName>
    </submittedName>
</protein>